<keyword evidence="3" id="KW-1185">Reference proteome</keyword>
<name>A0A8W8KL34_MAGGI</name>
<keyword evidence="1" id="KW-0175">Coiled coil</keyword>
<reference evidence="2" key="1">
    <citation type="submission" date="2022-08" db="UniProtKB">
        <authorList>
            <consortium name="EnsemblMetazoa"/>
        </authorList>
    </citation>
    <scope>IDENTIFICATION</scope>
    <source>
        <strain evidence="2">05x7-T-G4-1.051#20</strain>
    </source>
</reference>
<evidence type="ECO:0000256" key="1">
    <source>
        <dbReference type="SAM" id="Coils"/>
    </source>
</evidence>
<protein>
    <submittedName>
        <fullName evidence="2">Uncharacterized protein</fullName>
    </submittedName>
</protein>
<sequence length="318" mass="36340">MSDQESRVRTLTEEGLELYVSNKRSHETKISNIWSHLCACIKDIDSCQDDSAALEKILTDIQQLFEEYKVNSFEFLEFLGRQKTEQSSNDKVSFEASYEKNIRIIEGNLMKLKELLYKLKESDKLDKTALDSSSQLSSSSSSLSSIIAQKKAKAEEARVRAAYAKKEADIKRQKAAMKEQIAVQNAAMEKENAELEADLELLAHTREIAATEAAIETLQIEEEKVKELMNIPLVPKRELTEKYVNDLPEEDYNTPRLMSQLPSQHVNPGQPIMMTSQQKKLWPITIFLPLSHKLHFATQVTLCAYQEPRFPLLLRCRG</sequence>
<evidence type="ECO:0000313" key="2">
    <source>
        <dbReference type="EnsemblMetazoa" id="G24064.1:cds"/>
    </source>
</evidence>
<dbReference type="Proteomes" id="UP000005408">
    <property type="component" value="Unassembled WGS sequence"/>
</dbReference>
<organism evidence="2 3">
    <name type="scientific">Magallana gigas</name>
    <name type="common">Pacific oyster</name>
    <name type="synonym">Crassostrea gigas</name>
    <dbReference type="NCBI Taxonomy" id="29159"/>
    <lineage>
        <taxon>Eukaryota</taxon>
        <taxon>Metazoa</taxon>
        <taxon>Spiralia</taxon>
        <taxon>Lophotrochozoa</taxon>
        <taxon>Mollusca</taxon>
        <taxon>Bivalvia</taxon>
        <taxon>Autobranchia</taxon>
        <taxon>Pteriomorphia</taxon>
        <taxon>Ostreida</taxon>
        <taxon>Ostreoidea</taxon>
        <taxon>Ostreidae</taxon>
        <taxon>Magallana</taxon>
    </lineage>
</organism>
<evidence type="ECO:0000313" key="3">
    <source>
        <dbReference type="Proteomes" id="UP000005408"/>
    </source>
</evidence>
<proteinExistence type="predicted"/>
<accession>A0A8W8KL34</accession>
<feature type="coiled-coil region" evidence="1">
    <location>
        <begin position="147"/>
        <end position="228"/>
    </location>
</feature>
<dbReference type="AlphaFoldDB" id="A0A8W8KL34"/>
<dbReference type="EnsemblMetazoa" id="G24064.1">
    <property type="protein sequence ID" value="G24064.1:cds"/>
    <property type="gene ID" value="G24064"/>
</dbReference>